<evidence type="ECO:0000313" key="3">
    <source>
        <dbReference type="Proteomes" id="UP001276564"/>
    </source>
</evidence>
<keyword evidence="3" id="KW-1185">Reference proteome</keyword>
<sequence>MRYHFSHTLLDDVTASVTEAFHRLRIVNVPVVAEQVRRRHLSENIALEDIEGIVLDTAQMFHIPMEFDGTSGIFAAHEAETTLAGRFATSGLAPHPRPNTTSFGERDLAASPERTTPLIDEPA</sequence>
<comment type="caution">
    <text evidence="2">The sequence shown here is derived from an EMBL/GenBank/DDBJ whole genome shotgun (WGS) entry which is preliminary data.</text>
</comment>
<proteinExistence type="predicted"/>
<organism evidence="2 3">
    <name type="scientific">Mesorhizobium abyssinicae</name>
    <dbReference type="NCBI Taxonomy" id="1209958"/>
    <lineage>
        <taxon>Bacteria</taxon>
        <taxon>Pseudomonadati</taxon>
        <taxon>Pseudomonadota</taxon>
        <taxon>Alphaproteobacteria</taxon>
        <taxon>Hyphomicrobiales</taxon>
        <taxon>Phyllobacteriaceae</taxon>
        <taxon>Mesorhizobium</taxon>
    </lineage>
</organism>
<dbReference type="RefSeq" id="WP_320322161.1">
    <property type="nucleotide sequence ID" value="NZ_JAVIIP010000036.1"/>
</dbReference>
<name>A0ABU5AXE1_9HYPH</name>
<feature type="region of interest" description="Disordered" evidence="1">
    <location>
        <begin position="88"/>
        <end position="123"/>
    </location>
</feature>
<accession>A0ABU5AXE1</accession>
<reference evidence="2 3" key="1">
    <citation type="submission" date="2023-08" db="EMBL/GenBank/DDBJ databases">
        <title>Implementing the SeqCode for naming new Mesorhizobium species isolated from Vachellia karroo root nodules.</title>
        <authorList>
            <person name="Van Lill M."/>
        </authorList>
    </citation>
    <scope>NUCLEOTIDE SEQUENCE [LARGE SCALE GENOMIC DNA]</scope>
    <source>
        <strain evidence="2 3">VK4B</strain>
    </source>
</reference>
<evidence type="ECO:0000256" key="1">
    <source>
        <dbReference type="SAM" id="MobiDB-lite"/>
    </source>
</evidence>
<dbReference type="EMBL" id="JAVIIP010000036">
    <property type="protein sequence ID" value="MDX8541987.1"/>
    <property type="molecule type" value="Genomic_DNA"/>
</dbReference>
<dbReference type="Proteomes" id="UP001276564">
    <property type="component" value="Unassembled WGS sequence"/>
</dbReference>
<evidence type="ECO:0000313" key="2">
    <source>
        <dbReference type="EMBL" id="MDX8541987.1"/>
    </source>
</evidence>
<gene>
    <name evidence="2" type="ORF">RFM23_30780</name>
</gene>
<protein>
    <submittedName>
        <fullName evidence="2">Uncharacterized protein</fullName>
    </submittedName>
</protein>